<dbReference type="AlphaFoldDB" id="A0A132P454"/>
<dbReference type="EMBL" id="LRHK01000001">
    <property type="protein sequence ID" value="KWX17093.1"/>
    <property type="molecule type" value="Genomic_DNA"/>
</dbReference>
<organism evidence="1 2">
    <name type="scientific">Enterococcus faecium</name>
    <name type="common">Streptococcus faecium</name>
    <dbReference type="NCBI Taxonomy" id="1352"/>
    <lineage>
        <taxon>Bacteria</taxon>
        <taxon>Bacillati</taxon>
        <taxon>Bacillota</taxon>
        <taxon>Bacilli</taxon>
        <taxon>Lactobacillales</taxon>
        <taxon>Enterococcaceae</taxon>
        <taxon>Enterococcus</taxon>
    </lineage>
</organism>
<dbReference type="Proteomes" id="UP000070452">
    <property type="component" value="Unassembled WGS sequence"/>
</dbReference>
<evidence type="ECO:0000313" key="2">
    <source>
        <dbReference type="Proteomes" id="UP000070452"/>
    </source>
</evidence>
<name>A0A132P454_ENTFC</name>
<accession>A0A132P454</accession>
<gene>
    <name evidence="1" type="ORF">AWT83_00685</name>
</gene>
<sequence length="73" mass="8958">MTRLLSQFLFVYSFLSLYGNNRQYNENYLMAFGRPWKTLYKAIFSEKFLETSRKNHYFMKKTKKSVDFLIIIH</sequence>
<proteinExistence type="predicted"/>
<comment type="caution">
    <text evidence="1">The sequence shown here is derived from an EMBL/GenBank/DDBJ whole genome shotgun (WGS) entry which is preliminary data.</text>
</comment>
<protein>
    <submittedName>
        <fullName evidence="1">Uncharacterized protein</fullName>
    </submittedName>
</protein>
<reference evidence="1 2" key="1">
    <citation type="submission" date="2016-01" db="EMBL/GenBank/DDBJ databases">
        <title>Molecular Mechanisms for transfer of large genomic segments between Enterococcus faecium strains.</title>
        <authorList>
            <person name="Garcia-Solache M.A."/>
            <person name="Lebreton F."/>
            <person name="Mclaughlin R.E."/>
            <person name="Whiteaker J.D."/>
            <person name="Gilmore M.S."/>
            <person name="Rice L.B."/>
        </authorList>
    </citation>
    <scope>NUCLEOTIDE SEQUENCE [LARGE SCALE GENOMIC DNA]</scope>
    <source>
        <strain evidence="1 2">D344RRF x C68</strain>
    </source>
</reference>
<evidence type="ECO:0000313" key="1">
    <source>
        <dbReference type="EMBL" id="KWX17093.1"/>
    </source>
</evidence>